<organism evidence="2 3">
    <name type="scientific">Methanoculleus nereidis</name>
    <dbReference type="NCBI Taxonomy" id="2735141"/>
    <lineage>
        <taxon>Archaea</taxon>
        <taxon>Methanobacteriati</taxon>
        <taxon>Methanobacteriota</taxon>
        <taxon>Stenosarchaea group</taxon>
        <taxon>Methanomicrobia</taxon>
        <taxon>Methanomicrobiales</taxon>
        <taxon>Methanomicrobiaceae</taxon>
        <taxon>Methanoculleus</taxon>
    </lineage>
</organism>
<proteinExistence type="predicted"/>
<comment type="caution">
    <text evidence="2">The sequence shown here is derived from an EMBL/GenBank/DDBJ whole genome shotgun (WGS) entry which is preliminary data.</text>
</comment>
<dbReference type="Proteomes" id="UP001273768">
    <property type="component" value="Unassembled WGS sequence"/>
</dbReference>
<evidence type="ECO:0000313" key="2">
    <source>
        <dbReference type="EMBL" id="MDV4342482.1"/>
    </source>
</evidence>
<feature type="region of interest" description="Disordered" evidence="1">
    <location>
        <begin position="16"/>
        <end position="41"/>
    </location>
</feature>
<dbReference type="RefSeq" id="WP_317295673.1">
    <property type="nucleotide sequence ID" value="NZ_JABFFQ010000002.1"/>
</dbReference>
<name>A0ABU3Z0Y7_9EURY</name>
<evidence type="ECO:0000256" key="1">
    <source>
        <dbReference type="SAM" id="MobiDB-lite"/>
    </source>
</evidence>
<protein>
    <submittedName>
        <fullName evidence="2">Uncharacterized protein</fullName>
    </submittedName>
</protein>
<sequence length="85" mass="8389">MEACAVLLSIDIPGTKALPGTRGKKSEGRVPDSVQRRNSVGPGLDRGADGVVLVGRDPDGLSGEGDVVVVAGGIVAVLVKVLGGG</sequence>
<reference evidence="2 3" key="1">
    <citation type="submission" date="2020-05" db="EMBL/GenBank/DDBJ databases">
        <title>Isolation and characterization of methanoarchaea from a cold seep at offshore SW Taiwan.</title>
        <authorList>
            <person name="Chen Y.-W."/>
            <person name="Chen S.-C."/>
            <person name="Lai M.-C."/>
        </authorList>
    </citation>
    <scope>NUCLEOTIDE SEQUENCE [LARGE SCALE GENOMIC DNA]</scope>
    <source>
        <strain evidence="2 3">YWC-01</strain>
    </source>
</reference>
<dbReference type="EMBL" id="JABFFQ010000002">
    <property type="protein sequence ID" value="MDV4342482.1"/>
    <property type="molecule type" value="Genomic_DNA"/>
</dbReference>
<accession>A0ABU3Z0Y7</accession>
<gene>
    <name evidence="2" type="ORF">HL657_04730</name>
</gene>
<keyword evidence="3" id="KW-1185">Reference proteome</keyword>
<evidence type="ECO:0000313" key="3">
    <source>
        <dbReference type="Proteomes" id="UP001273768"/>
    </source>
</evidence>